<sequence length="1196" mass="134641">MRLLTTDQNGEFSLTADLLDNIPPYAILSHTWSKNIAEEVTFKDIQDGAWERKAARDKIKFCAEQAGRDGLQYFWVDTCCIDKSTIDEVQTSINSMFRWYRDAAHCYVYLSDVSDQAELPWEDAFRRSKWFTRGWTLQELLAPASVQFFSREGLHLGDKGSLEQAIHSITNIPILALQKTTSLNQFDTDERLRWAEMRKTTREEDWAYCLLGIFGIFMPLNYGEGRDNAISRLRKEVENIPKRQEWLRKLYTCPYRDHKDRNPERVEGTCEWFTNHSLFQDWHQSSAAHLLWVSADPGCGKSVLARYLVDEVLPSTTTRTTCYFFFKEDFENQRSSVTALRSILHQIFDHYPAFFSSQVLEKLQDKGDELLKSFSDLWDILIYAMIGYQKRQVICILDALDECENKERAQLVNAICKFSHSTGSLPLKFLLTSRPYLDIKRHFQRQGCDLSTIHLRGDNDKEIAEITSEIDMVIRRRVTDISQILTLSPKEQDILMEELTRAPNRTYLWVHLIFSELEESFLLTPDKIRSEIRNIPQTVSEAYSRILSKSRDHSLTRKLLHIIMAAVRPLTLYEIALALKIGPECQSIGDIDLIPLERLREDIRHLCGLFVIIVDSKVYLLHQTAREFLVPQSSESPNHSTTTQWGYSFRPRDSHRILAEICIRRLSLQDFDLHNFSKSVDQDQYVATRTLLQYSAQYWASHFREANWVSNDWVVQKAISYCRIASPTSVWFEIYRRSTSGQVPVNFTPLLLASYFGLSSVVERLPKDLDNINAKDRGGWTPLHWASYKGHDTTVQQLLAAGADVNMKDEDRSGQTPLHLASSRGHDTIVQQLLAAGADVNMKDRDGSGWTPLHWASCNGHDTTVQQLLAAGADVNMKNGNGSGWTPLHLASSNGHDTIVQQLLAAGADVNMKDEDGSGWTPLHWASSRGHNTIVQQLLAAGADVNMKDEDGSGQTPLHLASSRGHDTIVQQLLAAGADVNMKDEDRSGWTPLHLASSRGHNTIVQQLLAAGADVNMKDEDGSGRTPLHLASSRGHDTIVQQLLAAGADVNMKDRDGSGWTPLHLASCNGHDTTVQQLLAAGADVNMKHEDGSGWTPLHWASSYGHDTIVQQLLAAGADVNMKDDRSGQTPLHLASSHGHNTAVQQLLAAGADVNMKDEEDGQTPLHLASSRGHNTIVQQLLAAGADVNKKEDRCS</sequence>
<feature type="repeat" description="ANK" evidence="3">
    <location>
        <begin position="848"/>
        <end position="880"/>
    </location>
</feature>
<dbReference type="SUPFAM" id="SSF52540">
    <property type="entry name" value="P-loop containing nucleoside triphosphate hydrolases"/>
    <property type="match status" value="1"/>
</dbReference>
<dbReference type="PRINTS" id="PR01415">
    <property type="entry name" value="ANKYRIN"/>
</dbReference>
<evidence type="ECO:0000259" key="6">
    <source>
        <dbReference type="Pfam" id="PF24883"/>
    </source>
</evidence>
<name>A0A2N3NIK7_9PEZI</name>
<dbReference type="PANTHER" id="PTHR24171">
    <property type="entry name" value="ANKYRIN REPEAT DOMAIN-CONTAINING PROTEIN 39-RELATED"/>
    <property type="match status" value="1"/>
</dbReference>
<feature type="repeat" description="ANK" evidence="3">
    <location>
        <begin position="1161"/>
        <end position="1193"/>
    </location>
</feature>
<dbReference type="Pfam" id="PF12796">
    <property type="entry name" value="Ank_2"/>
    <property type="match status" value="4"/>
</dbReference>
<dbReference type="EMBL" id="NLAX01000004">
    <property type="protein sequence ID" value="PKS12260.1"/>
    <property type="molecule type" value="Genomic_DNA"/>
</dbReference>
<feature type="repeat" description="ANK" evidence="3">
    <location>
        <begin position="1127"/>
        <end position="1159"/>
    </location>
</feature>
<evidence type="ECO:0000259" key="5">
    <source>
        <dbReference type="Pfam" id="PF22939"/>
    </source>
</evidence>
<dbReference type="Pfam" id="PF22939">
    <property type="entry name" value="WHD_GPIID"/>
    <property type="match status" value="1"/>
</dbReference>
<dbReference type="Pfam" id="PF06985">
    <property type="entry name" value="HET"/>
    <property type="match status" value="1"/>
</dbReference>
<proteinExistence type="predicted"/>
<dbReference type="Pfam" id="PF24883">
    <property type="entry name" value="NPHP3_N"/>
    <property type="match status" value="1"/>
</dbReference>
<evidence type="ECO:0000256" key="1">
    <source>
        <dbReference type="ARBA" id="ARBA00022737"/>
    </source>
</evidence>
<dbReference type="InterPro" id="IPR054471">
    <property type="entry name" value="GPIID_WHD"/>
</dbReference>
<dbReference type="SUPFAM" id="SSF48403">
    <property type="entry name" value="Ankyrin repeat"/>
    <property type="match status" value="2"/>
</dbReference>
<dbReference type="InterPro" id="IPR056884">
    <property type="entry name" value="NPHP3-like_N"/>
</dbReference>
<feature type="repeat" description="ANK" evidence="3">
    <location>
        <begin position="813"/>
        <end position="845"/>
    </location>
</feature>
<dbReference type="Gene3D" id="1.25.40.20">
    <property type="entry name" value="Ankyrin repeat-containing domain"/>
    <property type="match status" value="6"/>
</dbReference>
<dbReference type="Gene3D" id="3.40.50.300">
    <property type="entry name" value="P-loop containing nucleotide triphosphate hydrolases"/>
    <property type="match status" value="1"/>
</dbReference>
<dbReference type="InterPro" id="IPR036770">
    <property type="entry name" value="Ankyrin_rpt-contain_sf"/>
</dbReference>
<dbReference type="PANTHER" id="PTHR24171:SF10">
    <property type="entry name" value="ANKYRIN REPEAT DOMAIN-CONTAINING PROTEIN 29-LIKE"/>
    <property type="match status" value="1"/>
</dbReference>
<feature type="repeat" description="ANK" evidence="3">
    <location>
        <begin position="988"/>
        <end position="1020"/>
    </location>
</feature>
<feature type="repeat" description="ANK" evidence="3">
    <location>
        <begin position="1093"/>
        <end position="1125"/>
    </location>
</feature>
<organism evidence="7 8">
    <name type="scientific">Lomentospora prolificans</name>
    <dbReference type="NCBI Taxonomy" id="41688"/>
    <lineage>
        <taxon>Eukaryota</taxon>
        <taxon>Fungi</taxon>
        <taxon>Dikarya</taxon>
        <taxon>Ascomycota</taxon>
        <taxon>Pezizomycotina</taxon>
        <taxon>Sordariomycetes</taxon>
        <taxon>Hypocreomycetidae</taxon>
        <taxon>Microascales</taxon>
        <taxon>Microascaceae</taxon>
        <taxon>Lomentospora</taxon>
    </lineage>
</organism>
<keyword evidence="2 3" id="KW-0040">ANK repeat</keyword>
<dbReference type="Proteomes" id="UP000233524">
    <property type="component" value="Unassembled WGS sequence"/>
</dbReference>
<evidence type="ECO:0000313" key="8">
    <source>
        <dbReference type="Proteomes" id="UP000233524"/>
    </source>
</evidence>
<evidence type="ECO:0000259" key="4">
    <source>
        <dbReference type="Pfam" id="PF06985"/>
    </source>
</evidence>
<feature type="repeat" description="ANK" evidence="3">
    <location>
        <begin position="918"/>
        <end position="950"/>
    </location>
</feature>
<dbReference type="VEuPathDB" id="FungiDB:jhhlp_001560"/>
<feature type="repeat" description="ANK" evidence="3">
    <location>
        <begin position="778"/>
        <end position="810"/>
    </location>
</feature>
<protein>
    <submittedName>
        <fullName evidence="7">Uncharacterized protein</fullName>
    </submittedName>
</protein>
<feature type="domain" description="GPI inositol-deacylase winged helix" evidence="5">
    <location>
        <begin position="545"/>
        <end position="636"/>
    </location>
</feature>
<comment type="caution">
    <text evidence="7">The sequence shown here is derived from an EMBL/GenBank/DDBJ whole genome shotgun (WGS) entry which is preliminary data.</text>
</comment>
<dbReference type="InterPro" id="IPR027417">
    <property type="entry name" value="P-loop_NTPase"/>
</dbReference>
<evidence type="ECO:0000256" key="3">
    <source>
        <dbReference type="PROSITE-ProRule" id="PRU00023"/>
    </source>
</evidence>
<feature type="repeat" description="ANK" evidence="3">
    <location>
        <begin position="1023"/>
        <end position="1055"/>
    </location>
</feature>
<dbReference type="InParanoid" id="A0A2N3NIK7"/>
<dbReference type="InterPro" id="IPR010730">
    <property type="entry name" value="HET"/>
</dbReference>
<feature type="repeat" description="ANK" evidence="3">
    <location>
        <begin position="953"/>
        <end position="985"/>
    </location>
</feature>
<accession>A0A2N3NIK7</accession>
<keyword evidence="1" id="KW-0677">Repeat</keyword>
<feature type="repeat" description="ANK" evidence="3">
    <location>
        <begin position="883"/>
        <end position="915"/>
    </location>
</feature>
<dbReference type="InterPro" id="IPR002110">
    <property type="entry name" value="Ankyrin_rpt"/>
</dbReference>
<dbReference type="PROSITE" id="PS50297">
    <property type="entry name" value="ANK_REP_REGION"/>
    <property type="match status" value="12"/>
</dbReference>
<dbReference type="AlphaFoldDB" id="A0A2N3NIK7"/>
<dbReference type="Pfam" id="PF00023">
    <property type="entry name" value="Ank"/>
    <property type="match status" value="3"/>
</dbReference>
<dbReference type="PROSITE" id="PS50088">
    <property type="entry name" value="ANK_REPEAT"/>
    <property type="match status" value="12"/>
</dbReference>
<feature type="domain" description="Nephrocystin 3-like N-terminal" evidence="6">
    <location>
        <begin position="268"/>
        <end position="434"/>
    </location>
</feature>
<evidence type="ECO:0000256" key="2">
    <source>
        <dbReference type="ARBA" id="ARBA00023043"/>
    </source>
</evidence>
<dbReference type="SMART" id="SM00248">
    <property type="entry name" value="ANK"/>
    <property type="match status" value="13"/>
</dbReference>
<feature type="domain" description="Heterokaryon incompatibility" evidence="4">
    <location>
        <begin position="25"/>
        <end position="119"/>
    </location>
</feature>
<feature type="repeat" description="ANK" evidence="3">
    <location>
        <begin position="1058"/>
        <end position="1090"/>
    </location>
</feature>
<gene>
    <name evidence="7" type="ORF">jhhlp_001560</name>
</gene>
<dbReference type="STRING" id="41688.A0A2N3NIK7"/>
<keyword evidence="8" id="KW-1185">Reference proteome</keyword>
<dbReference type="OrthoDB" id="163438at2759"/>
<evidence type="ECO:0000313" key="7">
    <source>
        <dbReference type="EMBL" id="PKS12260.1"/>
    </source>
</evidence>
<reference evidence="7 8" key="1">
    <citation type="journal article" date="2017" name="G3 (Bethesda)">
        <title>First Draft Genome Sequence of the Pathogenic Fungus Lomentospora prolificans (Formerly Scedosporium prolificans).</title>
        <authorList>
            <person name="Luo R."/>
            <person name="Zimin A."/>
            <person name="Workman R."/>
            <person name="Fan Y."/>
            <person name="Pertea G."/>
            <person name="Grossman N."/>
            <person name="Wear M.P."/>
            <person name="Jia B."/>
            <person name="Miller H."/>
            <person name="Casadevall A."/>
            <person name="Timp W."/>
            <person name="Zhang S.X."/>
            <person name="Salzberg S.L."/>
        </authorList>
    </citation>
    <scope>NUCLEOTIDE SEQUENCE [LARGE SCALE GENOMIC DNA]</scope>
    <source>
        <strain evidence="7 8">JHH-5317</strain>
    </source>
</reference>